<dbReference type="EMBL" id="JAFNEN010000419">
    <property type="protein sequence ID" value="KAG8183394.1"/>
    <property type="molecule type" value="Genomic_DNA"/>
</dbReference>
<keyword evidence="2" id="KW-1185">Reference proteome</keyword>
<proteinExistence type="predicted"/>
<reference evidence="1 2" key="1">
    <citation type="journal article" date="2022" name="Nat. Ecol. Evol.">
        <title>A masculinizing supergene underlies an exaggerated male reproductive morph in a spider.</title>
        <authorList>
            <person name="Hendrickx F."/>
            <person name="De Corte Z."/>
            <person name="Sonet G."/>
            <person name="Van Belleghem S.M."/>
            <person name="Kostlbacher S."/>
            <person name="Vangestel C."/>
        </authorList>
    </citation>
    <scope>NUCLEOTIDE SEQUENCE [LARGE SCALE GENOMIC DNA]</scope>
    <source>
        <strain evidence="1">W744_W776</strain>
    </source>
</reference>
<dbReference type="AlphaFoldDB" id="A0AAV6UGS1"/>
<protein>
    <submittedName>
        <fullName evidence="1">Uncharacterized protein</fullName>
    </submittedName>
</protein>
<organism evidence="1 2">
    <name type="scientific">Oedothorax gibbosus</name>
    <dbReference type="NCBI Taxonomy" id="931172"/>
    <lineage>
        <taxon>Eukaryota</taxon>
        <taxon>Metazoa</taxon>
        <taxon>Ecdysozoa</taxon>
        <taxon>Arthropoda</taxon>
        <taxon>Chelicerata</taxon>
        <taxon>Arachnida</taxon>
        <taxon>Araneae</taxon>
        <taxon>Araneomorphae</taxon>
        <taxon>Entelegynae</taxon>
        <taxon>Araneoidea</taxon>
        <taxon>Linyphiidae</taxon>
        <taxon>Erigoninae</taxon>
        <taxon>Oedothorax</taxon>
    </lineage>
</organism>
<gene>
    <name evidence="1" type="ORF">JTE90_008296</name>
</gene>
<name>A0AAV6UGS1_9ARAC</name>
<comment type="caution">
    <text evidence="1">The sequence shown here is derived from an EMBL/GenBank/DDBJ whole genome shotgun (WGS) entry which is preliminary data.</text>
</comment>
<accession>A0AAV6UGS1</accession>
<evidence type="ECO:0000313" key="1">
    <source>
        <dbReference type="EMBL" id="KAG8183394.1"/>
    </source>
</evidence>
<sequence>MHKKVNPHIIDSITNLEATSIKSSSPANNAAAANTKTTDMFWPYYADKSTSTYCLIPEQSDVYRIQSSATANNSAAVNSEVNYDEIYLLPSKRAVS</sequence>
<dbReference type="Proteomes" id="UP000827092">
    <property type="component" value="Unassembled WGS sequence"/>
</dbReference>
<evidence type="ECO:0000313" key="2">
    <source>
        <dbReference type="Proteomes" id="UP000827092"/>
    </source>
</evidence>